<accession>A0AB40CXU3</accession>
<proteinExistence type="predicted"/>
<evidence type="ECO:0000313" key="2">
    <source>
        <dbReference type="Proteomes" id="UP001515500"/>
    </source>
</evidence>
<protein>
    <submittedName>
        <fullName evidence="3">Probable carboxylesterase 12</fullName>
    </submittedName>
</protein>
<evidence type="ECO:0000313" key="3">
    <source>
        <dbReference type="RefSeq" id="XP_039144212.1"/>
    </source>
</evidence>
<dbReference type="GO" id="GO:0016787">
    <property type="term" value="F:hydrolase activity"/>
    <property type="evidence" value="ECO:0007669"/>
    <property type="project" value="InterPro"/>
</dbReference>
<dbReference type="InterPro" id="IPR029058">
    <property type="entry name" value="AB_hydrolase_fold"/>
</dbReference>
<dbReference type="GeneID" id="120281599"/>
<organism evidence="2 3">
    <name type="scientific">Dioscorea cayennensis subsp. rotundata</name>
    <name type="common">White Guinea yam</name>
    <name type="synonym">Dioscorea rotundata</name>
    <dbReference type="NCBI Taxonomy" id="55577"/>
    <lineage>
        <taxon>Eukaryota</taxon>
        <taxon>Viridiplantae</taxon>
        <taxon>Streptophyta</taxon>
        <taxon>Embryophyta</taxon>
        <taxon>Tracheophyta</taxon>
        <taxon>Spermatophyta</taxon>
        <taxon>Magnoliopsida</taxon>
        <taxon>Liliopsida</taxon>
        <taxon>Dioscoreales</taxon>
        <taxon>Dioscoreaceae</taxon>
        <taxon>Dioscorea</taxon>
    </lineage>
</organism>
<dbReference type="SUPFAM" id="SSF53474">
    <property type="entry name" value="alpha/beta-Hydrolases"/>
    <property type="match status" value="1"/>
</dbReference>
<evidence type="ECO:0000259" key="1">
    <source>
        <dbReference type="Pfam" id="PF07859"/>
    </source>
</evidence>
<gene>
    <name evidence="3" type="primary">LOC120281599</name>
</gene>
<dbReference type="RefSeq" id="XP_039144212.1">
    <property type="nucleotide sequence ID" value="XM_039288278.1"/>
</dbReference>
<keyword evidence="2" id="KW-1185">Reference proteome</keyword>
<dbReference type="Gene3D" id="3.40.50.1820">
    <property type="entry name" value="alpha/beta hydrolase"/>
    <property type="match status" value="1"/>
</dbReference>
<reference evidence="3" key="1">
    <citation type="submission" date="2025-08" db="UniProtKB">
        <authorList>
            <consortium name="RefSeq"/>
        </authorList>
    </citation>
    <scope>IDENTIFICATION</scope>
</reference>
<sequence length="366" mass="41141">MLSQALVIRWTNPNPNPIKLITTTQSSPQRNPNKGTLYIFPSQSLIFNSLTPTSMDPDTEVIIDCPPVFKRYKSGRVERLMGTEFTPASIHPTNGSTVSSKDITINPETSITARLFFPNFFTTPPSTKLPILVYFHGGAFFVGSAFNPSYHNFLTSLVSKANIMAVSINYRLAPEHLLPTAYDDSWEAMQWVLRGGDGEPWLAEHGDLKSVFMAGDSAGANISHQMALRVKRNEVLGMVLIHPYFWGSEVIGEETRDPKTRSFMEGLWKMACVEEIGYVDHELYNPLMEGRLAELKCGKVMVMVAGKDVLRERGRVYCEKVKESGWDGEVELHESEEEDHVFHLNKPECDKALALLDKIVAFFNSF</sequence>
<dbReference type="Pfam" id="PF07859">
    <property type="entry name" value="Abhydrolase_3"/>
    <property type="match status" value="1"/>
</dbReference>
<dbReference type="PANTHER" id="PTHR23024">
    <property type="entry name" value="ARYLACETAMIDE DEACETYLASE"/>
    <property type="match status" value="1"/>
</dbReference>
<name>A0AB40CXU3_DIOCR</name>
<dbReference type="Proteomes" id="UP001515500">
    <property type="component" value="Chromosome 18"/>
</dbReference>
<dbReference type="PANTHER" id="PTHR23024:SF577">
    <property type="entry name" value="CARBOXYLESTERASE 2-RELATED"/>
    <property type="match status" value="1"/>
</dbReference>
<feature type="domain" description="Alpha/beta hydrolase fold-3" evidence="1">
    <location>
        <begin position="132"/>
        <end position="343"/>
    </location>
</feature>
<dbReference type="InterPro" id="IPR050466">
    <property type="entry name" value="Carboxylest/Gibb_receptor"/>
</dbReference>
<dbReference type="InterPro" id="IPR013094">
    <property type="entry name" value="AB_hydrolase_3"/>
</dbReference>
<dbReference type="AlphaFoldDB" id="A0AB40CXU3"/>